<evidence type="ECO:0000313" key="3">
    <source>
        <dbReference type="Proteomes" id="UP000076858"/>
    </source>
</evidence>
<feature type="region of interest" description="Disordered" evidence="1">
    <location>
        <begin position="156"/>
        <end position="178"/>
    </location>
</feature>
<name>A0A0P5YYG2_9CRUS</name>
<feature type="compositionally biased region" description="Low complexity" evidence="1">
    <location>
        <begin position="161"/>
        <end position="171"/>
    </location>
</feature>
<dbReference type="InterPro" id="IPR039353">
    <property type="entry name" value="TF_Adf1"/>
</dbReference>
<dbReference type="PANTHER" id="PTHR12243">
    <property type="entry name" value="MADF DOMAIN TRANSCRIPTION FACTOR"/>
    <property type="match status" value="1"/>
</dbReference>
<gene>
    <name evidence="2" type="ORF">APZ42_021182</name>
</gene>
<reference evidence="2 3" key="1">
    <citation type="submission" date="2016-03" db="EMBL/GenBank/DDBJ databases">
        <title>EvidentialGene: Evidence-directed Construction of Genes on Genomes.</title>
        <authorList>
            <person name="Gilbert D.G."/>
            <person name="Choi J.-H."/>
            <person name="Mockaitis K."/>
            <person name="Colbourne J."/>
            <person name="Pfrender M."/>
        </authorList>
    </citation>
    <scope>NUCLEOTIDE SEQUENCE [LARGE SCALE GENOMIC DNA]</scope>
    <source>
        <strain evidence="2 3">Xinb3</strain>
        <tissue evidence="2">Complete organism</tissue>
    </source>
</reference>
<dbReference type="GO" id="GO:0006357">
    <property type="term" value="P:regulation of transcription by RNA polymerase II"/>
    <property type="evidence" value="ECO:0007669"/>
    <property type="project" value="TreeGrafter"/>
</dbReference>
<dbReference type="Pfam" id="PF10545">
    <property type="entry name" value="MADF_DNA_bdg"/>
    <property type="match status" value="1"/>
</dbReference>
<dbReference type="Proteomes" id="UP000076858">
    <property type="component" value="Unassembled WGS sequence"/>
</dbReference>
<keyword evidence="3" id="KW-1185">Reference proteome</keyword>
<comment type="caution">
    <text evidence="2">The sequence shown here is derived from an EMBL/GenBank/DDBJ whole genome shotgun (WGS) entry which is preliminary data.</text>
</comment>
<dbReference type="PANTHER" id="PTHR12243:SF69">
    <property type="entry name" value="SI:CH73-59F11.3"/>
    <property type="match status" value="1"/>
</dbReference>
<dbReference type="OrthoDB" id="6147983at2759"/>
<dbReference type="AlphaFoldDB" id="A0A0P5YYG2"/>
<dbReference type="GO" id="GO:0005667">
    <property type="term" value="C:transcription regulator complex"/>
    <property type="evidence" value="ECO:0007669"/>
    <property type="project" value="TreeGrafter"/>
</dbReference>
<evidence type="ECO:0000313" key="2">
    <source>
        <dbReference type="EMBL" id="KZS13797.1"/>
    </source>
</evidence>
<dbReference type="EMBL" id="LRGB01001036">
    <property type="protein sequence ID" value="KZS13797.1"/>
    <property type="molecule type" value="Genomic_DNA"/>
</dbReference>
<accession>A0A0P5YYG2</accession>
<dbReference type="GO" id="GO:0005634">
    <property type="term" value="C:nucleus"/>
    <property type="evidence" value="ECO:0007669"/>
    <property type="project" value="TreeGrafter"/>
</dbReference>
<proteinExistence type="predicted"/>
<evidence type="ECO:0000256" key="1">
    <source>
        <dbReference type="SAM" id="MobiDB-lite"/>
    </source>
</evidence>
<protein>
    <submittedName>
        <fullName evidence="2">Uncharacterized protein</fullName>
    </submittedName>
</protein>
<dbReference type="PROSITE" id="PS51029">
    <property type="entry name" value="MADF"/>
    <property type="match status" value="1"/>
</dbReference>
<sequence>MEFDDERFLTLVFQYPCIYDNHDPNYKNADSREICWADIGNELHCSDVDFLKRKWDISKEKFRRIRKRMIRSDQPSLANEWPLYHVMHNYFDPFIKTRNRLRASDRREMEICHQSELGASHHSENSLLVESKLFVGSHPYVHHELPHSGSAACVDGGGETSSFISPSPASSPEHHSDTNIVEVSLRAPKSKKLKRTSSEGNSSALLCEAMKIWSDSIQQNQRNNAVPISPINSSTDEITLYCLSYAARLKTLPSEAVDDIRCQMESLMREARLKFK</sequence>
<dbReference type="SMART" id="SM00595">
    <property type="entry name" value="MADF"/>
    <property type="match status" value="1"/>
</dbReference>
<dbReference type="InterPro" id="IPR006578">
    <property type="entry name" value="MADF-dom"/>
</dbReference>
<organism evidence="2 3">
    <name type="scientific">Daphnia magna</name>
    <dbReference type="NCBI Taxonomy" id="35525"/>
    <lineage>
        <taxon>Eukaryota</taxon>
        <taxon>Metazoa</taxon>
        <taxon>Ecdysozoa</taxon>
        <taxon>Arthropoda</taxon>
        <taxon>Crustacea</taxon>
        <taxon>Branchiopoda</taxon>
        <taxon>Diplostraca</taxon>
        <taxon>Cladocera</taxon>
        <taxon>Anomopoda</taxon>
        <taxon>Daphniidae</taxon>
        <taxon>Daphnia</taxon>
    </lineage>
</organism>